<keyword evidence="1" id="KW-0732">Signal</keyword>
<name>A0ABX8U4G3_9ACTN</name>
<dbReference type="SUPFAM" id="SSF54001">
    <property type="entry name" value="Cysteine proteinases"/>
    <property type="match status" value="1"/>
</dbReference>
<reference evidence="3 4" key="1">
    <citation type="journal article" date="2021" name="ACS Chem. Biol.">
        <title>Genomic-Led Discovery of a Novel Glycopeptide Antibiotic by Nonomuraea coxensis DSM 45129.</title>
        <authorList>
            <person name="Yushchuk O."/>
            <person name="Vior N.M."/>
            <person name="Andreo-Vidal A."/>
            <person name="Berini F."/>
            <person name="Ruckert C."/>
            <person name="Busche T."/>
            <person name="Binda E."/>
            <person name="Kalinowski J."/>
            <person name="Truman A.W."/>
            <person name="Marinelli F."/>
        </authorList>
    </citation>
    <scope>NUCLEOTIDE SEQUENCE [LARGE SCALE GENOMIC DNA]</scope>
    <source>
        <strain evidence="3 4">DSM 45129</strain>
    </source>
</reference>
<sequence length="451" mass="46911">MSSSTRTRAATCLATAAAGAMALAGLQAALATPAAAASRDTIVSIAQREAGNAARNKENPMGSGCNYYTGVFRTWKPATGCGTGDGVQFRDSDWCADFAKYVWKNAGVRHADVAEGNGGVLTGWASSFKDYGTQNGTWHARSSGYTPQPGDALVFDWDQSGSIDHVGIVRSSDGSRVYTIEGNSGDAIKYKDYARSDIDIVGYSAPVGIDGGSSLGVLDFYLSDSQSSNVATRPVVQFGNSPMVPIRGDWNGDGKDTVSAYDPTSGTFYISDTPESGLASYSFRYGDPGGVPFVGDWDGDGRDNVGVRMGLTFFLRTSPVTTMTETTVSVAYGDPGMLPVVGDWDGDGKDSVSAYDPVSGTFLLSNTPQTGAAAYVVRYGDPGAAPLAGDWDGDGKDNVGVRMGTTFYLRTGPVTGAIEGTVSVGYGNGGAELPITGDWDGDGKDSQGVVR</sequence>
<protein>
    <submittedName>
        <fullName evidence="3">CHAP domain protein</fullName>
    </submittedName>
</protein>
<dbReference type="Proteomes" id="UP000824681">
    <property type="component" value="Chromosome"/>
</dbReference>
<evidence type="ECO:0000259" key="2">
    <source>
        <dbReference type="PROSITE" id="PS50911"/>
    </source>
</evidence>
<dbReference type="InterPro" id="IPR038765">
    <property type="entry name" value="Papain-like_cys_pep_sf"/>
</dbReference>
<proteinExistence type="predicted"/>
<gene>
    <name evidence="3" type="ORF">Nocox_20150</name>
</gene>
<dbReference type="RefSeq" id="WP_026214252.1">
    <property type="nucleotide sequence ID" value="NZ_CP068985.1"/>
</dbReference>
<keyword evidence="4" id="KW-1185">Reference proteome</keyword>
<dbReference type="InterPro" id="IPR007921">
    <property type="entry name" value="CHAP_dom"/>
</dbReference>
<accession>A0ABX8U4G3</accession>
<dbReference type="InterPro" id="IPR028994">
    <property type="entry name" value="Integrin_alpha_N"/>
</dbReference>
<dbReference type="EMBL" id="CP068985">
    <property type="protein sequence ID" value="QYC41639.1"/>
    <property type="molecule type" value="Genomic_DNA"/>
</dbReference>
<evidence type="ECO:0000256" key="1">
    <source>
        <dbReference type="SAM" id="SignalP"/>
    </source>
</evidence>
<dbReference type="Gene3D" id="3.90.1720.10">
    <property type="entry name" value="endopeptidase domain like (from Nostoc punctiforme)"/>
    <property type="match status" value="1"/>
</dbReference>
<feature type="chain" id="PRO_5047113600" evidence="1">
    <location>
        <begin position="37"/>
        <end position="451"/>
    </location>
</feature>
<feature type="signal peptide" evidence="1">
    <location>
        <begin position="1"/>
        <end position="36"/>
    </location>
</feature>
<evidence type="ECO:0000313" key="4">
    <source>
        <dbReference type="Proteomes" id="UP000824681"/>
    </source>
</evidence>
<organism evidence="3 4">
    <name type="scientific">Nonomuraea coxensis DSM 45129</name>
    <dbReference type="NCBI Taxonomy" id="1122611"/>
    <lineage>
        <taxon>Bacteria</taxon>
        <taxon>Bacillati</taxon>
        <taxon>Actinomycetota</taxon>
        <taxon>Actinomycetes</taxon>
        <taxon>Streptosporangiales</taxon>
        <taxon>Streptosporangiaceae</taxon>
        <taxon>Nonomuraea</taxon>
    </lineage>
</organism>
<dbReference type="Pfam" id="PF05257">
    <property type="entry name" value="CHAP"/>
    <property type="match status" value="1"/>
</dbReference>
<evidence type="ECO:0000313" key="3">
    <source>
        <dbReference type="EMBL" id="QYC41639.1"/>
    </source>
</evidence>
<dbReference type="SUPFAM" id="SSF69318">
    <property type="entry name" value="Integrin alpha N-terminal domain"/>
    <property type="match status" value="1"/>
</dbReference>
<feature type="domain" description="Peptidase C51" evidence="2">
    <location>
        <begin position="70"/>
        <end position="205"/>
    </location>
</feature>
<dbReference type="PROSITE" id="PS50911">
    <property type="entry name" value="CHAP"/>
    <property type="match status" value="1"/>
</dbReference>